<protein>
    <submittedName>
        <fullName evidence="1">Uncharacterized protein</fullName>
    </submittedName>
</protein>
<dbReference type="InterPro" id="IPR022085">
    <property type="entry name" value="OpdG"/>
</dbReference>
<sequence length="331" mass="37644">MDPSYSPSLPILPFRFRFVKDKHHSFYRHKLTRLLAGTTAPAAAAHDIDACITRAAEQRHHALVARIKAARAAQKKGPDYEICPDPVSTISTLFSLLSDHCTVYPPFHPAQTRIVEFLAALKEIPPHGVFNGWPPRGLSRPVRRVRLWGSDEGLGLGEFVRQLEEDGYELYRHLTSAHNPKTVLRWRYLQSAAARITVARICDFRAICALAYITPSSGSYPDIEDDELDETDWAKEISASVLASAEWILPDGLGEYVFRRCLERETINWEMSGVWSRESWVVWKHQMGFVAREGRFSEEARRVAREILTRMVGIEEVWVADLESSMVDSLI</sequence>
<keyword evidence="2" id="KW-1185">Reference proteome</keyword>
<organism evidence="1 2">
    <name type="scientific">Aspergillus ellipticus CBS 707.79</name>
    <dbReference type="NCBI Taxonomy" id="1448320"/>
    <lineage>
        <taxon>Eukaryota</taxon>
        <taxon>Fungi</taxon>
        <taxon>Dikarya</taxon>
        <taxon>Ascomycota</taxon>
        <taxon>Pezizomycotina</taxon>
        <taxon>Eurotiomycetes</taxon>
        <taxon>Eurotiomycetidae</taxon>
        <taxon>Eurotiales</taxon>
        <taxon>Aspergillaceae</taxon>
        <taxon>Aspergillus</taxon>
        <taxon>Aspergillus subgen. Circumdati</taxon>
    </lineage>
</organism>
<proteinExistence type="predicted"/>
<dbReference type="STRING" id="1448320.A0A319DE16"/>
<evidence type="ECO:0000313" key="2">
    <source>
        <dbReference type="Proteomes" id="UP000247810"/>
    </source>
</evidence>
<accession>A0A319DE16</accession>
<dbReference type="VEuPathDB" id="FungiDB:BO71DRAFT_397847"/>
<dbReference type="OrthoDB" id="3350591at2759"/>
<name>A0A319DE16_9EURO</name>
<dbReference type="Proteomes" id="UP000247810">
    <property type="component" value="Unassembled WGS sequence"/>
</dbReference>
<dbReference type="EMBL" id="KZ825850">
    <property type="protein sequence ID" value="PYH95629.1"/>
    <property type="molecule type" value="Genomic_DNA"/>
</dbReference>
<evidence type="ECO:0000313" key="1">
    <source>
        <dbReference type="EMBL" id="PYH95629.1"/>
    </source>
</evidence>
<dbReference type="Pfam" id="PF12311">
    <property type="entry name" value="DUF3632"/>
    <property type="match status" value="1"/>
</dbReference>
<reference evidence="1 2" key="1">
    <citation type="submission" date="2018-02" db="EMBL/GenBank/DDBJ databases">
        <title>The genomes of Aspergillus section Nigri reveals drivers in fungal speciation.</title>
        <authorList>
            <consortium name="DOE Joint Genome Institute"/>
            <person name="Vesth T.C."/>
            <person name="Nybo J."/>
            <person name="Theobald S."/>
            <person name="Brandl J."/>
            <person name="Frisvad J.C."/>
            <person name="Nielsen K.F."/>
            <person name="Lyhne E.K."/>
            <person name="Kogle M.E."/>
            <person name="Kuo A."/>
            <person name="Riley R."/>
            <person name="Clum A."/>
            <person name="Nolan M."/>
            <person name="Lipzen A."/>
            <person name="Salamov A."/>
            <person name="Henrissat B."/>
            <person name="Wiebenga A."/>
            <person name="De vries R.P."/>
            <person name="Grigoriev I.V."/>
            <person name="Mortensen U.H."/>
            <person name="Andersen M.R."/>
            <person name="Baker S.E."/>
        </authorList>
    </citation>
    <scope>NUCLEOTIDE SEQUENCE [LARGE SCALE GENOMIC DNA]</scope>
    <source>
        <strain evidence="1 2">CBS 707.79</strain>
    </source>
</reference>
<dbReference type="AlphaFoldDB" id="A0A319DE16"/>
<gene>
    <name evidence="1" type="ORF">BO71DRAFT_397847</name>
</gene>